<proteinExistence type="predicted"/>
<dbReference type="Proteomes" id="UP000311713">
    <property type="component" value="Unassembled WGS sequence"/>
</dbReference>
<dbReference type="InterPro" id="IPR047057">
    <property type="entry name" value="MerR_fam"/>
</dbReference>
<feature type="domain" description="HTH merR-type" evidence="2">
    <location>
        <begin position="22"/>
        <end position="91"/>
    </location>
</feature>
<accession>A0A5C4VDC7</accession>
<dbReference type="AlphaFoldDB" id="A0A5C4VDC7"/>
<comment type="caution">
    <text evidence="3">The sequence shown here is derived from an EMBL/GenBank/DDBJ whole genome shotgun (WGS) entry which is preliminary data.</text>
</comment>
<dbReference type="InterPro" id="IPR009061">
    <property type="entry name" value="DNA-bd_dom_put_sf"/>
</dbReference>
<dbReference type="SUPFAM" id="SSF46955">
    <property type="entry name" value="Putative DNA-binding domain"/>
    <property type="match status" value="1"/>
</dbReference>
<evidence type="ECO:0000313" key="3">
    <source>
        <dbReference type="EMBL" id="TNM33545.1"/>
    </source>
</evidence>
<keyword evidence="1" id="KW-0238">DNA-binding</keyword>
<evidence type="ECO:0000256" key="1">
    <source>
        <dbReference type="ARBA" id="ARBA00023125"/>
    </source>
</evidence>
<evidence type="ECO:0000313" key="4">
    <source>
        <dbReference type="Proteomes" id="UP000311713"/>
    </source>
</evidence>
<name>A0A5C4VDC7_9ACTN</name>
<organism evidence="3 4">
    <name type="scientific">Streptomyces sedi</name>
    <dbReference type="NCBI Taxonomy" id="555059"/>
    <lineage>
        <taxon>Bacteria</taxon>
        <taxon>Bacillati</taxon>
        <taxon>Actinomycetota</taxon>
        <taxon>Actinomycetes</taxon>
        <taxon>Kitasatosporales</taxon>
        <taxon>Streptomycetaceae</taxon>
        <taxon>Streptomyces</taxon>
    </lineage>
</organism>
<dbReference type="InterPro" id="IPR000551">
    <property type="entry name" value="MerR-type_HTH_dom"/>
</dbReference>
<protein>
    <submittedName>
        <fullName evidence="3">MerR family transcriptional regulator</fullName>
    </submittedName>
</protein>
<sequence>MSDHDRRQKSRERNERDEREELLTIGALGRRTGLPVRTIRFWSDIGVAPPVGRSTSGYRLYDAGAVARLELVRTLRDLGFDLETVRRVLASGTTVREVAATHLRALDAEIRALRIRRAVLRWIAQHGSRTEEMRLMHELARMSADQRQRIIDDFVHEVFDGVPPTSPGAGIAEAMRALPAELPADPTSEQLEAWVELGALVRDEAFRRRVREMAVAGTRAGPAAEPSGPDPARVQELAGRAVREGTDPASDEARAVLDQLVSPELSTGERDELADQLATFTDGKVERYWQLLGVLNGWPARAPAVPAFEWLIAALRARPAA</sequence>
<dbReference type="PROSITE" id="PS50937">
    <property type="entry name" value="HTH_MERR_2"/>
    <property type="match status" value="1"/>
</dbReference>
<dbReference type="PRINTS" id="PR00040">
    <property type="entry name" value="HTHMERR"/>
</dbReference>
<dbReference type="Pfam" id="PF13411">
    <property type="entry name" value="MerR_1"/>
    <property type="match status" value="1"/>
</dbReference>
<dbReference type="SMART" id="SM00422">
    <property type="entry name" value="HTH_MERR"/>
    <property type="match status" value="1"/>
</dbReference>
<dbReference type="PANTHER" id="PTHR30204">
    <property type="entry name" value="REDOX-CYCLING DRUG-SENSING TRANSCRIPTIONAL ACTIVATOR SOXR"/>
    <property type="match status" value="1"/>
</dbReference>
<dbReference type="GO" id="GO:0003677">
    <property type="term" value="F:DNA binding"/>
    <property type="evidence" value="ECO:0007669"/>
    <property type="project" value="UniProtKB-KW"/>
</dbReference>
<dbReference type="GO" id="GO:0003700">
    <property type="term" value="F:DNA-binding transcription factor activity"/>
    <property type="evidence" value="ECO:0007669"/>
    <property type="project" value="InterPro"/>
</dbReference>
<gene>
    <name evidence="3" type="ORF">FH715_04110</name>
</gene>
<dbReference type="PANTHER" id="PTHR30204:SF93">
    <property type="entry name" value="HTH MERR-TYPE DOMAIN-CONTAINING PROTEIN"/>
    <property type="match status" value="1"/>
</dbReference>
<dbReference type="EMBL" id="VDGT01000002">
    <property type="protein sequence ID" value="TNM33545.1"/>
    <property type="molecule type" value="Genomic_DNA"/>
</dbReference>
<dbReference type="Gene3D" id="1.10.1660.10">
    <property type="match status" value="1"/>
</dbReference>
<evidence type="ECO:0000259" key="2">
    <source>
        <dbReference type="PROSITE" id="PS50937"/>
    </source>
</evidence>
<reference evidence="3 4" key="1">
    <citation type="submission" date="2019-06" db="EMBL/GenBank/DDBJ databases">
        <title>Draft genome of Streptomyces sedi sp. JCM16909.</title>
        <authorList>
            <person name="Klykleung N."/>
            <person name="Tanasupawat S."/>
            <person name="Kudo T."/>
            <person name="Yuki M."/>
            <person name="Ohkuma M."/>
        </authorList>
    </citation>
    <scope>NUCLEOTIDE SEQUENCE [LARGE SCALE GENOMIC DNA]</scope>
    <source>
        <strain evidence="3 4">JCM 16909</strain>
    </source>
</reference>
<keyword evidence="4" id="KW-1185">Reference proteome</keyword>
<dbReference type="OrthoDB" id="9809391at2"/>
<dbReference type="RefSeq" id="WP_139640741.1">
    <property type="nucleotide sequence ID" value="NZ_BAAAZS010000006.1"/>
</dbReference>